<proteinExistence type="predicted"/>
<evidence type="ECO:0000256" key="1">
    <source>
        <dbReference type="SAM" id="MobiDB-lite"/>
    </source>
</evidence>
<feature type="region of interest" description="Disordered" evidence="1">
    <location>
        <begin position="138"/>
        <end position="171"/>
    </location>
</feature>
<name>A0ABU6RP41_9FABA</name>
<feature type="domain" description="Transposase MuDR plant" evidence="2">
    <location>
        <begin position="214"/>
        <end position="269"/>
    </location>
</feature>
<accession>A0ABU6RP41</accession>
<gene>
    <name evidence="3" type="ORF">PIB30_072541</name>
</gene>
<evidence type="ECO:0000313" key="4">
    <source>
        <dbReference type="Proteomes" id="UP001341840"/>
    </source>
</evidence>
<keyword evidence="4" id="KW-1185">Reference proteome</keyword>
<evidence type="ECO:0000259" key="2">
    <source>
        <dbReference type="Pfam" id="PF03108"/>
    </source>
</evidence>
<evidence type="ECO:0000313" key="3">
    <source>
        <dbReference type="EMBL" id="MED6125856.1"/>
    </source>
</evidence>
<dbReference type="Proteomes" id="UP001341840">
    <property type="component" value="Unassembled WGS sequence"/>
</dbReference>
<organism evidence="3 4">
    <name type="scientific">Stylosanthes scabra</name>
    <dbReference type="NCBI Taxonomy" id="79078"/>
    <lineage>
        <taxon>Eukaryota</taxon>
        <taxon>Viridiplantae</taxon>
        <taxon>Streptophyta</taxon>
        <taxon>Embryophyta</taxon>
        <taxon>Tracheophyta</taxon>
        <taxon>Spermatophyta</taxon>
        <taxon>Magnoliopsida</taxon>
        <taxon>eudicotyledons</taxon>
        <taxon>Gunneridae</taxon>
        <taxon>Pentapetalae</taxon>
        <taxon>rosids</taxon>
        <taxon>fabids</taxon>
        <taxon>Fabales</taxon>
        <taxon>Fabaceae</taxon>
        <taxon>Papilionoideae</taxon>
        <taxon>50 kb inversion clade</taxon>
        <taxon>dalbergioids sensu lato</taxon>
        <taxon>Dalbergieae</taxon>
        <taxon>Pterocarpus clade</taxon>
        <taxon>Stylosanthes</taxon>
    </lineage>
</organism>
<comment type="caution">
    <text evidence="3">The sequence shown here is derived from an EMBL/GenBank/DDBJ whole genome shotgun (WGS) entry which is preliminary data.</text>
</comment>
<sequence>MNISDFVVVTLYPNGEMGRDADVIWFRSVSPVVFQMQPVNTLEELKCVILRNMGAAGAMPVRRVAYRLLNLFPPNQFKFKIFWVDSDAHVRAMFELHRRYRSREVMELLTEMETANVDAAGPSSSCRGGSGAIIAAPIRIATPERSDDDSDEDFVGNTDESSKSSDGSEFVPESQARQSFLHFHTLNLDEMTEVQREGFGGGGEDYDLDGGSEFQIGHRFSTREAVHMAVKNYNIRRASEYRVVESGPDKYVCRCKQYDAGCPWSLRVACERILDIGT</sequence>
<dbReference type="InterPro" id="IPR004332">
    <property type="entry name" value="Transposase_MuDR"/>
</dbReference>
<reference evidence="3 4" key="1">
    <citation type="journal article" date="2023" name="Plants (Basel)">
        <title>Bridging the Gap: Combining Genomics and Transcriptomics Approaches to Understand Stylosanthes scabra, an Orphan Legume from the Brazilian Caatinga.</title>
        <authorList>
            <person name="Ferreira-Neto J.R.C."/>
            <person name="da Silva M.D."/>
            <person name="Binneck E."/>
            <person name="de Melo N.F."/>
            <person name="da Silva R.H."/>
            <person name="de Melo A.L.T.M."/>
            <person name="Pandolfi V."/>
            <person name="Bustamante F.O."/>
            <person name="Brasileiro-Vidal A.C."/>
            <person name="Benko-Iseppon A.M."/>
        </authorList>
    </citation>
    <scope>NUCLEOTIDE SEQUENCE [LARGE SCALE GENOMIC DNA]</scope>
    <source>
        <tissue evidence="3">Leaves</tissue>
    </source>
</reference>
<dbReference type="EMBL" id="JASCZI010031069">
    <property type="protein sequence ID" value="MED6125856.1"/>
    <property type="molecule type" value="Genomic_DNA"/>
</dbReference>
<protein>
    <recommendedName>
        <fullName evidence="2">Transposase MuDR plant domain-containing protein</fullName>
    </recommendedName>
</protein>
<dbReference type="Pfam" id="PF03108">
    <property type="entry name" value="DBD_Tnp_Mut"/>
    <property type="match status" value="1"/>
</dbReference>